<dbReference type="GO" id="GO:0007165">
    <property type="term" value="P:signal transduction"/>
    <property type="evidence" value="ECO:0007669"/>
    <property type="project" value="TreeGrafter"/>
</dbReference>
<dbReference type="SUPFAM" id="SSF51445">
    <property type="entry name" value="(Trans)glycosidases"/>
    <property type="match status" value="1"/>
</dbReference>
<accession>A0A914P1X9</accession>
<evidence type="ECO:0000256" key="3">
    <source>
        <dbReference type="SAM" id="SignalP"/>
    </source>
</evidence>
<dbReference type="InterPro" id="IPR051595">
    <property type="entry name" value="GH25_Enzymes"/>
</dbReference>
<dbReference type="PROSITE" id="PS51904">
    <property type="entry name" value="GLYCOSYL_HYDROL_F25_2"/>
    <property type="match status" value="1"/>
</dbReference>
<name>A0A914P1X9_9BILA</name>
<dbReference type="WBParaSite" id="PDA_v2.g11237.t1">
    <property type="protein sequence ID" value="PDA_v2.g11237.t1"/>
    <property type="gene ID" value="PDA_v2.g11237"/>
</dbReference>
<dbReference type="Gene3D" id="3.20.20.80">
    <property type="entry name" value="Glycosidases"/>
    <property type="match status" value="1"/>
</dbReference>
<dbReference type="GO" id="GO:0003796">
    <property type="term" value="F:lysozyme activity"/>
    <property type="evidence" value="ECO:0007669"/>
    <property type="project" value="InterPro"/>
</dbReference>
<dbReference type="GO" id="GO:0016998">
    <property type="term" value="P:cell wall macromolecule catabolic process"/>
    <property type="evidence" value="ECO:0007669"/>
    <property type="project" value="InterPro"/>
</dbReference>
<dbReference type="InterPro" id="IPR002053">
    <property type="entry name" value="Glyco_hydro_25"/>
</dbReference>
<evidence type="ECO:0000313" key="5">
    <source>
        <dbReference type="WBParaSite" id="PDA_v2.g11237.t1"/>
    </source>
</evidence>
<keyword evidence="4" id="KW-1185">Reference proteome</keyword>
<sequence>MVQFGFFVQICFLAIMTLTCAKEYKYAIDLAIEGSPSAFKCLYLKGYTTVFFEAYNPKNGGTLNPNLIPNMKNSAAAGLKMEAYVSPATADKTGAAQFDAAYNYMSASGFKVSNIWLKITLPINWSSDVQHNIALIQSFVDQAKSKGVFVGIFTNWYDWQQITGSYTGFSSLRLWYWNQGPNVESVASFDDFQPFGGWSAPALKQFSFNQALCELTVNRDVY</sequence>
<dbReference type="GO" id="GO:0009253">
    <property type="term" value="P:peptidoglycan catabolic process"/>
    <property type="evidence" value="ECO:0007669"/>
    <property type="project" value="InterPro"/>
</dbReference>
<keyword evidence="2 3" id="KW-0732">Signal</keyword>
<dbReference type="PANTHER" id="PTHR23208:SF36">
    <property type="entry name" value="LYSOZYME-RELATED"/>
    <property type="match status" value="1"/>
</dbReference>
<dbReference type="InterPro" id="IPR017853">
    <property type="entry name" value="GH"/>
</dbReference>
<dbReference type="Proteomes" id="UP000887578">
    <property type="component" value="Unplaced"/>
</dbReference>
<feature type="chain" id="PRO_5037502260" evidence="3">
    <location>
        <begin position="22"/>
        <end position="222"/>
    </location>
</feature>
<evidence type="ECO:0000256" key="1">
    <source>
        <dbReference type="ARBA" id="ARBA00010646"/>
    </source>
</evidence>
<comment type="similarity">
    <text evidence="1">Belongs to the glycosyl hydrolase 25 family.</text>
</comment>
<dbReference type="GO" id="GO:0045087">
    <property type="term" value="P:innate immune response"/>
    <property type="evidence" value="ECO:0007669"/>
    <property type="project" value="TreeGrafter"/>
</dbReference>
<proteinExistence type="inferred from homology"/>
<organism evidence="4 5">
    <name type="scientific">Panagrolaimus davidi</name>
    <dbReference type="NCBI Taxonomy" id="227884"/>
    <lineage>
        <taxon>Eukaryota</taxon>
        <taxon>Metazoa</taxon>
        <taxon>Ecdysozoa</taxon>
        <taxon>Nematoda</taxon>
        <taxon>Chromadorea</taxon>
        <taxon>Rhabditida</taxon>
        <taxon>Tylenchina</taxon>
        <taxon>Panagrolaimomorpha</taxon>
        <taxon>Panagrolaimoidea</taxon>
        <taxon>Panagrolaimidae</taxon>
        <taxon>Panagrolaimus</taxon>
    </lineage>
</organism>
<evidence type="ECO:0000313" key="4">
    <source>
        <dbReference type="Proteomes" id="UP000887578"/>
    </source>
</evidence>
<protein>
    <submittedName>
        <fullName evidence="5">Lysozyme</fullName>
    </submittedName>
</protein>
<dbReference type="PANTHER" id="PTHR23208">
    <property type="entry name" value="LYSOZYME PROTEIN"/>
    <property type="match status" value="1"/>
</dbReference>
<feature type="signal peptide" evidence="3">
    <location>
        <begin position="1"/>
        <end position="21"/>
    </location>
</feature>
<dbReference type="AlphaFoldDB" id="A0A914P1X9"/>
<evidence type="ECO:0000256" key="2">
    <source>
        <dbReference type="ARBA" id="ARBA00022729"/>
    </source>
</evidence>
<reference evidence="5" key="1">
    <citation type="submission" date="2022-11" db="UniProtKB">
        <authorList>
            <consortium name="WormBaseParasite"/>
        </authorList>
    </citation>
    <scope>IDENTIFICATION</scope>
</reference>